<proteinExistence type="predicted"/>
<name>A0A433QXE9_9FUNG</name>
<dbReference type="Proteomes" id="UP000274822">
    <property type="component" value="Unassembled WGS sequence"/>
</dbReference>
<reference evidence="1 2" key="1">
    <citation type="journal article" date="2018" name="New Phytol.">
        <title>Phylogenomics of Endogonaceae and evolution of mycorrhizas within Mucoromycota.</title>
        <authorList>
            <person name="Chang Y."/>
            <person name="Desiro A."/>
            <person name="Na H."/>
            <person name="Sandor L."/>
            <person name="Lipzen A."/>
            <person name="Clum A."/>
            <person name="Barry K."/>
            <person name="Grigoriev I.V."/>
            <person name="Martin F.M."/>
            <person name="Stajich J.E."/>
            <person name="Smith M.E."/>
            <person name="Bonito G."/>
            <person name="Spatafora J.W."/>
        </authorList>
    </citation>
    <scope>NUCLEOTIDE SEQUENCE [LARGE SCALE GENOMIC DNA]</scope>
    <source>
        <strain evidence="1 2">AD002</strain>
    </source>
</reference>
<accession>A0A433QXE9</accession>
<dbReference type="AlphaFoldDB" id="A0A433QXE9"/>
<gene>
    <name evidence="1" type="ORF">BC938DRAFT_480489</name>
</gene>
<dbReference type="EMBL" id="RBNJ01000499">
    <property type="protein sequence ID" value="RUS34425.1"/>
    <property type="molecule type" value="Genomic_DNA"/>
</dbReference>
<protein>
    <submittedName>
        <fullName evidence="1">Uncharacterized protein</fullName>
    </submittedName>
</protein>
<sequence>MMTFVFDNLASAVPGYSLLTYSDPYLDGSKSVPGRRLFRVFRLLSSPNASKSHRVKKNGRSFIPSDGVRDERLESMHLYYRYVILSKLVFGDAC</sequence>
<keyword evidence="2" id="KW-1185">Reference proteome</keyword>
<organism evidence="1 2">
    <name type="scientific">Jimgerdemannia flammicorona</name>
    <dbReference type="NCBI Taxonomy" id="994334"/>
    <lineage>
        <taxon>Eukaryota</taxon>
        <taxon>Fungi</taxon>
        <taxon>Fungi incertae sedis</taxon>
        <taxon>Mucoromycota</taxon>
        <taxon>Mucoromycotina</taxon>
        <taxon>Endogonomycetes</taxon>
        <taxon>Endogonales</taxon>
        <taxon>Endogonaceae</taxon>
        <taxon>Jimgerdemannia</taxon>
    </lineage>
</organism>
<evidence type="ECO:0000313" key="2">
    <source>
        <dbReference type="Proteomes" id="UP000274822"/>
    </source>
</evidence>
<evidence type="ECO:0000313" key="1">
    <source>
        <dbReference type="EMBL" id="RUS34425.1"/>
    </source>
</evidence>
<comment type="caution">
    <text evidence="1">The sequence shown here is derived from an EMBL/GenBank/DDBJ whole genome shotgun (WGS) entry which is preliminary data.</text>
</comment>